<keyword evidence="1" id="KW-0378">Hydrolase</keyword>
<organism evidence="1 2">
    <name type="scientific">Pseudomonas matsuisoli</name>
    <dbReference type="NCBI Taxonomy" id="1515666"/>
    <lineage>
        <taxon>Bacteria</taxon>
        <taxon>Pseudomonadati</taxon>
        <taxon>Pseudomonadota</taxon>
        <taxon>Gammaproteobacteria</taxon>
        <taxon>Pseudomonadales</taxon>
        <taxon>Pseudomonadaceae</taxon>
        <taxon>Pseudomonas</taxon>
    </lineage>
</organism>
<gene>
    <name evidence="1" type="ORF">GCM10009304_18890</name>
</gene>
<dbReference type="RefSeq" id="WP_188982977.1">
    <property type="nucleotide sequence ID" value="NZ_BMPO01000004.1"/>
</dbReference>
<reference evidence="1" key="1">
    <citation type="journal article" date="2014" name="Int. J. Syst. Evol. Microbiol.">
        <title>Complete genome sequence of Corynebacterium casei LMG S-19264T (=DSM 44701T), isolated from a smear-ripened cheese.</title>
        <authorList>
            <consortium name="US DOE Joint Genome Institute (JGI-PGF)"/>
            <person name="Walter F."/>
            <person name="Albersmeier A."/>
            <person name="Kalinowski J."/>
            <person name="Ruckert C."/>
        </authorList>
    </citation>
    <scope>NUCLEOTIDE SEQUENCE</scope>
    <source>
        <strain evidence="1">JCM 30078</strain>
    </source>
</reference>
<protein>
    <submittedName>
        <fullName evidence="1">Aminopeptidase</fullName>
    </submittedName>
</protein>
<dbReference type="Pfam" id="PF10023">
    <property type="entry name" value="Aminopep"/>
    <property type="match status" value="1"/>
</dbReference>
<dbReference type="GO" id="GO:0004177">
    <property type="term" value="F:aminopeptidase activity"/>
    <property type="evidence" value="ECO:0007669"/>
    <property type="project" value="UniProtKB-KW"/>
</dbReference>
<dbReference type="AlphaFoldDB" id="A0A917PV29"/>
<evidence type="ECO:0000313" key="1">
    <source>
        <dbReference type="EMBL" id="GGJ93218.1"/>
    </source>
</evidence>
<keyword evidence="1" id="KW-0031">Aminopeptidase</keyword>
<keyword evidence="2" id="KW-1185">Reference proteome</keyword>
<proteinExistence type="predicted"/>
<comment type="caution">
    <text evidence="1">The sequence shown here is derived from an EMBL/GenBank/DDBJ whole genome shotgun (WGS) entry which is preliminary data.</text>
</comment>
<dbReference type="PIRSF" id="PIRSF029285">
    <property type="entry name" value="Aminopept"/>
    <property type="match status" value="1"/>
</dbReference>
<sequence>MPRSNAGLLDHGYRLWVPLLICLCLAGCSTAGYYSQLAHGHLALMAKREPISQVMSAPETSPALRAKLALSQQARTFASDTLALPDNSSYRVYTDLGRPYVVWNLFATEEFSLEPVTHCFPIAGCVAYRGFYDPNRARGAAALLKLDGKDTYIAGIEAYSTLGWFDDPLLSSMLHWSDDRLSALIFHELAHQRLYVPNDTAFNESFATFVEREGLRQWRVFRGLPAEPDTMVDQRERFTRLVLDLRTHLQRLYEEPLEAPTLRDRKRAAFDRFRREYRALRDREWPNDHRYDRWVEGPLNNASLLPFGLYDQWVPAFAALFERAGRDWHRFYEAVAELGKQPAVDRQSTLEQLTESQ</sequence>
<name>A0A917PV29_9PSED</name>
<dbReference type="InterPro" id="IPR014553">
    <property type="entry name" value="Aminopept"/>
</dbReference>
<reference evidence="1" key="2">
    <citation type="submission" date="2020-09" db="EMBL/GenBank/DDBJ databases">
        <authorList>
            <person name="Sun Q."/>
            <person name="Ohkuma M."/>
        </authorList>
    </citation>
    <scope>NUCLEOTIDE SEQUENCE</scope>
    <source>
        <strain evidence="1">JCM 30078</strain>
    </source>
</reference>
<accession>A0A917PV29</accession>
<dbReference type="Proteomes" id="UP000635983">
    <property type="component" value="Unassembled WGS sequence"/>
</dbReference>
<dbReference type="EMBL" id="BMPO01000004">
    <property type="protein sequence ID" value="GGJ93218.1"/>
    <property type="molecule type" value="Genomic_DNA"/>
</dbReference>
<keyword evidence="1" id="KW-0645">Protease</keyword>
<evidence type="ECO:0000313" key="2">
    <source>
        <dbReference type="Proteomes" id="UP000635983"/>
    </source>
</evidence>